<protein>
    <submittedName>
        <fullName evidence="1">Uncharacterized protein</fullName>
    </submittedName>
</protein>
<keyword evidence="2" id="KW-1185">Reference proteome</keyword>
<dbReference type="Proteomes" id="UP001232973">
    <property type="component" value="Unassembled WGS sequence"/>
</dbReference>
<evidence type="ECO:0000313" key="2">
    <source>
        <dbReference type="Proteomes" id="UP001232973"/>
    </source>
</evidence>
<evidence type="ECO:0000313" key="1">
    <source>
        <dbReference type="EMBL" id="MDQ0189254.1"/>
    </source>
</evidence>
<proteinExistence type="predicted"/>
<sequence length="191" mass="21833">MHACLSCFSMFKAEIIRDIPQESIRASVEDEESEFGILCPTADCSGQVIEIDELILLSIFVLNYKGYVTKNCCAGHINHQVAETYIMFAPGVKLPDLPQGFVQDELEEGEKRDHLTIRKLHDSSDRIGSILLTNKKLYDWTRGLPNLNEEHIEQGSEIDHRHNELLIMRMLAMGFSPYKQNIPLLMKKKTK</sequence>
<accession>A0ABT9XG38</accession>
<comment type="caution">
    <text evidence="1">The sequence shown here is derived from an EMBL/GenBank/DDBJ whole genome shotgun (WGS) entry which is preliminary data.</text>
</comment>
<organism evidence="1 2">
    <name type="scientific">Alicyclobacillus cycloheptanicus</name>
    <dbReference type="NCBI Taxonomy" id="1457"/>
    <lineage>
        <taxon>Bacteria</taxon>
        <taxon>Bacillati</taxon>
        <taxon>Bacillota</taxon>
        <taxon>Bacilli</taxon>
        <taxon>Bacillales</taxon>
        <taxon>Alicyclobacillaceae</taxon>
        <taxon>Alicyclobacillus</taxon>
    </lineage>
</organism>
<dbReference type="EMBL" id="JAUSTP010000005">
    <property type="protein sequence ID" value="MDQ0189254.1"/>
    <property type="molecule type" value="Genomic_DNA"/>
</dbReference>
<gene>
    <name evidence="1" type="ORF">J2S03_001070</name>
</gene>
<dbReference type="RefSeq" id="WP_274455110.1">
    <property type="nucleotide sequence ID" value="NZ_CP067097.1"/>
</dbReference>
<name>A0ABT9XG38_9BACL</name>
<reference evidence="1 2" key="1">
    <citation type="submission" date="2023-07" db="EMBL/GenBank/DDBJ databases">
        <title>Genomic Encyclopedia of Type Strains, Phase IV (KMG-IV): sequencing the most valuable type-strain genomes for metagenomic binning, comparative biology and taxonomic classification.</title>
        <authorList>
            <person name="Goeker M."/>
        </authorList>
    </citation>
    <scope>NUCLEOTIDE SEQUENCE [LARGE SCALE GENOMIC DNA]</scope>
    <source>
        <strain evidence="1 2">DSM 4006</strain>
    </source>
</reference>